<keyword evidence="1" id="KW-0805">Transcription regulation</keyword>
<sequence length="224" mass="23603">MTDAVTSRAGPRAAGGAPTIRQVAAAAGVSRATASRVINGGHLVSERTRQAVESAIAELGFTPNRAARSLATRRTGAVALVVAEPNQRLFTDPFFGAIINGISLSLEAHDLQMVLLIARPGSEERVLRYVTTGQVDGAVLTSHHLDDRLHDRILRSGVPCVFQGRPEGSQRVPHVDVDNVGGARAATEHLLSTGRRRIGTIAGPQDMVAGLDRLAGWRAAMDAA</sequence>
<dbReference type="EMBL" id="AXCZ01000072">
    <property type="protein sequence ID" value="KGM13031.1"/>
    <property type="molecule type" value="Genomic_DNA"/>
</dbReference>
<dbReference type="AlphaFoldDB" id="A0A0A0BYL4"/>
<proteinExistence type="predicted"/>
<dbReference type="Proteomes" id="UP000054314">
    <property type="component" value="Unassembled WGS sequence"/>
</dbReference>
<keyword evidence="3" id="KW-0804">Transcription</keyword>
<dbReference type="SMART" id="SM00354">
    <property type="entry name" value="HTH_LACI"/>
    <property type="match status" value="1"/>
</dbReference>
<dbReference type="InterPro" id="IPR010982">
    <property type="entry name" value="Lambda_DNA-bd_dom_sf"/>
</dbReference>
<evidence type="ECO:0000256" key="2">
    <source>
        <dbReference type="ARBA" id="ARBA00023125"/>
    </source>
</evidence>
<dbReference type="PANTHER" id="PTHR30146">
    <property type="entry name" value="LACI-RELATED TRANSCRIPTIONAL REPRESSOR"/>
    <property type="match status" value="1"/>
</dbReference>
<organism evidence="5 6">
    <name type="scientific">Cellulomonas bogoriensis 69B4 = DSM 16987</name>
    <dbReference type="NCBI Taxonomy" id="1386082"/>
    <lineage>
        <taxon>Bacteria</taxon>
        <taxon>Bacillati</taxon>
        <taxon>Actinomycetota</taxon>
        <taxon>Actinomycetes</taxon>
        <taxon>Micrococcales</taxon>
        <taxon>Cellulomonadaceae</taxon>
        <taxon>Cellulomonas</taxon>
    </lineage>
</organism>
<dbReference type="PANTHER" id="PTHR30146:SF109">
    <property type="entry name" value="HTH-TYPE TRANSCRIPTIONAL REGULATOR GALS"/>
    <property type="match status" value="1"/>
</dbReference>
<keyword evidence="2" id="KW-0238">DNA-binding</keyword>
<dbReference type="GO" id="GO:0003700">
    <property type="term" value="F:DNA-binding transcription factor activity"/>
    <property type="evidence" value="ECO:0007669"/>
    <property type="project" value="TreeGrafter"/>
</dbReference>
<feature type="domain" description="HTH lacI-type" evidence="4">
    <location>
        <begin position="18"/>
        <end position="72"/>
    </location>
</feature>
<dbReference type="Gene3D" id="1.10.260.40">
    <property type="entry name" value="lambda repressor-like DNA-binding domains"/>
    <property type="match status" value="1"/>
</dbReference>
<dbReference type="RefSeq" id="WP_035060104.1">
    <property type="nucleotide sequence ID" value="NZ_AXCZ01000072.1"/>
</dbReference>
<dbReference type="SUPFAM" id="SSF53822">
    <property type="entry name" value="Periplasmic binding protein-like I"/>
    <property type="match status" value="1"/>
</dbReference>
<evidence type="ECO:0000313" key="6">
    <source>
        <dbReference type="Proteomes" id="UP000054314"/>
    </source>
</evidence>
<accession>A0A0A0BYL4</accession>
<dbReference type="CDD" id="cd06267">
    <property type="entry name" value="PBP1_LacI_sugar_binding-like"/>
    <property type="match status" value="1"/>
</dbReference>
<dbReference type="Pfam" id="PF00356">
    <property type="entry name" value="LacI"/>
    <property type="match status" value="1"/>
</dbReference>
<name>A0A0A0BYL4_9CELL</name>
<protein>
    <submittedName>
        <fullName evidence="5">LacI family transcriptional regulator</fullName>
    </submittedName>
</protein>
<keyword evidence="6" id="KW-1185">Reference proteome</keyword>
<feature type="non-terminal residue" evidence="5">
    <location>
        <position position="224"/>
    </location>
</feature>
<evidence type="ECO:0000256" key="3">
    <source>
        <dbReference type="ARBA" id="ARBA00023163"/>
    </source>
</evidence>
<dbReference type="InterPro" id="IPR028082">
    <property type="entry name" value="Peripla_BP_I"/>
</dbReference>
<evidence type="ECO:0000313" key="5">
    <source>
        <dbReference type="EMBL" id="KGM13031.1"/>
    </source>
</evidence>
<dbReference type="SUPFAM" id="SSF47413">
    <property type="entry name" value="lambda repressor-like DNA-binding domains"/>
    <property type="match status" value="1"/>
</dbReference>
<dbReference type="GO" id="GO:0000976">
    <property type="term" value="F:transcription cis-regulatory region binding"/>
    <property type="evidence" value="ECO:0007669"/>
    <property type="project" value="TreeGrafter"/>
</dbReference>
<evidence type="ECO:0000259" key="4">
    <source>
        <dbReference type="PROSITE" id="PS50932"/>
    </source>
</evidence>
<evidence type="ECO:0000256" key="1">
    <source>
        <dbReference type="ARBA" id="ARBA00023015"/>
    </source>
</evidence>
<dbReference type="CDD" id="cd01392">
    <property type="entry name" value="HTH_LacI"/>
    <property type="match status" value="1"/>
</dbReference>
<comment type="caution">
    <text evidence="5">The sequence shown here is derived from an EMBL/GenBank/DDBJ whole genome shotgun (WGS) entry which is preliminary data.</text>
</comment>
<dbReference type="InterPro" id="IPR001761">
    <property type="entry name" value="Peripla_BP/Lac1_sug-bd_dom"/>
</dbReference>
<dbReference type="InterPro" id="IPR000843">
    <property type="entry name" value="HTH_LacI"/>
</dbReference>
<dbReference type="PROSITE" id="PS50932">
    <property type="entry name" value="HTH_LACI_2"/>
    <property type="match status" value="1"/>
</dbReference>
<gene>
    <name evidence="5" type="ORF">N869_16485</name>
</gene>
<dbReference type="Gene3D" id="3.40.50.2300">
    <property type="match status" value="1"/>
</dbReference>
<reference evidence="5 6" key="1">
    <citation type="submission" date="2013-08" db="EMBL/GenBank/DDBJ databases">
        <title>Genome sequencing of Cellulomonas bogoriensis 69B4.</title>
        <authorList>
            <person name="Chen F."/>
            <person name="Li Y."/>
            <person name="Wang G."/>
        </authorList>
    </citation>
    <scope>NUCLEOTIDE SEQUENCE [LARGE SCALE GENOMIC DNA]</scope>
    <source>
        <strain evidence="5 6">69B4</strain>
    </source>
</reference>
<dbReference type="Pfam" id="PF00532">
    <property type="entry name" value="Peripla_BP_1"/>
    <property type="match status" value="1"/>
</dbReference>